<dbReference type="Pfam" id="PF01774">
    <property type="entry name" value="UreD"/>
    <property type="match status" value="1"/>
</dbReference>
<evidence type="ECO:0000313" key="6">
    <source>
        <dbReference type="Proteomes" id="UP000050497"/>
    </source>
</evidence>
<evidence type="ECO:0000313" key="5">
    <source>
        <dbReference type="EMBL" id="SCC78249.1"/>
    </source>
</evidence>
<dbReference type="PANTHER" id="PTHR33643:SF1">
    <property type="entry name" value="UREASE ACCESSORY PROTEIN D"/>
    <property type="match status" value="1"/>
</dbReference>
<dbReference type="RefSeq" id="WP_083204190.1">
    <property type="nucleotide sequence ID" value="NZ_FMBM01000001.1"/>
</dbReference>
<evidence type="ECO:0000256" key="3">
    <source>
        <dbReference type="HAMAP-Rule" id="MF_01384"/>
    </source>
</evidence>
<accession>A0A0N8KDU5</accession>
<keyword evidence="3" id="KW-0963">Cytoplasm</keyword>
<sequence length="278" mass="30105">MLMTRPPSSPRLPRMIRANGGVRLAIGADPRRGGTPMRIAESGGYRVRFPRGRICEGVFINTGGGMTGGDRLGIGVTLADGAEATLTTQAAEKIYRSDHDDTEITVSLDLAPGAGLAWLPQEQILFDEARLRRRFEVAMAADARLILLESTIFGRTAMGESVKAGRFRDSWRVRRAGRLIFAEEVRLEDPITQTLTRGAVAGGAHAFASCLIVTPDAEARLEEARACLAEAPCPCGVSALDGFLVARFLSHDAQALRGALIRFVEAMRGQIMPRSWMI</sequence>
<protein>
    <recommendedName>
        <fullName evidence="3">Urease accessory protein UreD</fullName>
    </recommendedName>
</protein>
<dbReference type="InterPro" id="IPR002669">
    <property type="entry name" value="UreD"/>
</dbReference>
<dbReference type="EMBL" id="FMBM01000001">
    <property type="protein sequence ID" value="SCC78249.1"/>
    <property type="molecule type" value="Genomic_DNA"/>
</dbReference>
<dbReference type="EMBL" id="LJSX01000026">
    <property type="protein sequence ID" value="KPQ09514.1"/>
    <property type="molecule type" value="Genomic_DNA"/>
</dbReference>
<dbReference type="Proteomes" id="UP000050497">
    <property type="component" value="Unassembled WGS sequence"/>
</dbReference>
<dbReference type="PANTHER" id="PTHR33643">
    <property type="entry name" value="UREASE ACCESSORY PROTEIN D"/>
    <property type="match status" value="1"/>
</dbReference>
<comment type="subunit">
    <text evidence="3">UreD, UreF and UreG form a complex that acts as a GTP-hydrolysis-dependent molecular chaperone, activating the urease apoprotein by helping to assemble the nickel containing metallocenter of UreC. The UreE protein probably delivers the nickel.</text>
</comment>
<dbReference type="STRING" id="1653334.GA0071312_0173"/>
<comment type="caution">
    <text evidence="4">The sequence shown here is derived from an EMBL/GenBank/DDBJ whole genome shotgun (WGS) entry which is preliminary data.</text>
</comment>
<evidence type="ECO:0000256" key="2">
    <source>
        <dbReference type="ARBA" id="ARBA00023186"/>
    </source>
</evidence>
<comment type="subcellular location">
    <subcellularLocation>
        <location evidence="3">Cytoplasm</location>
    </subcellularLocation>
</comment>
<organism evidence="4 6">
    <name type="scientific">Saliniramus fredricksonii</name>
    <dbReference type="NCBI Taxonomy" id="1653334"/>
    <lineage>
        <taxon>Bacteria</taxon>
        <taxon>Pseudomonadati</taxon>
        <taxon>Pseudomonadota</taxon>
        <taxon>Alphaproteobacteria</taxon>
        <taxon>Hyphomicrobiales</taxon>
        <taxon>Salinarimonadaceae</taxon>
        <taxon>Saliniramus</taxon>
    </lineage>
</organism>
<comment type="function">
    <text evidence="3">Required for maturation of urease via the functional incorporation of the urease nickel metallocenter.</text>
</comment>
<reference evidence="4 6" key="1">
    <citation type="submission" date="2015-09" db="EMBL/GenBank/DDBJ databases">
        <title>Identification and resolution of microdiversity through metagenomic sequencing of parallel consortia.</title>
        <authorList>
            <person name="Nelson W.C."/>
            <person name="Romine M.F."/>
            <person name="Lindemann S.R."/>
        </authorList>
    </citation>
    <scope>NUCLEOTIDE SEQUENCE [LARGE SCALE GENOMIC DNA]</scope>
    <source>
        <strain evidence="4">HL-109</strain>
    </source>
</reference>
<dbReference type="AlphaFoldDB" id="A0A0N8KDU5"/>
<keyword evidence="2 3" id="KW-0143">Chaperone</keyword>
<evidence type="ECO:0000256" key="1">
    <source>
        <dbReference type="ARBA" id="ARBA00007177"/>
    </source>
</evidence>
<evidence type="ECO:0000313" key="4">
    <source>
        <dbReference type="EMBL" id="KPQ09514.1"/>
    </source>
</evidence>
<keyword evidence="3" id="KW-0996">Nickel insertion</keyword>
<evidence type="ECO:0000313" key="7">
    <source>
        <dbReference type="Proteomes" id="UP000182800"/>
    </source>
</evidence>
<dbReference type="Proteomes" id="UP000182800">
    <property type="component" value="Unassembled WGS sequence"/>
</dbReference>
<name>A0A0N8KDU5_9HYPH</name>
<dbReference type="GO" id="GO:0005737">
    <property type="term" value="C:cytoplasm"/>
    <property type="evidence" value="ECO:0007669"/>
    <property type="project" value="UniProtKB-SubCell"/>
</dbReference>
<comment type="similarity">
    <text evidence="1 3">Belongs to the UreD family.</text>
</comment>
<dbReference type="HAMAP" id="MF_01384">
    <property type="entry name" value="UreD"/>
    <property type="match status" value="1"/>
</dbReference>
<keyword evidence="7" id="KW-1185">Reference proteome</keyword>
<dbReference type="PATRIC" id="fig|1653334.4.peg.637"/>
<dbReference type="GO" id="GO:0016151">
    <property type="term" value="F:nickel cation binding"/>
    <property type="evidence" value="ECO:0007669"/>
    <property type="project" value="UniProtKB-UniRule"/>
</dbReference>
<dbReference type="OrthoDB" id="9798842at2"/>
<proteinExistence type="inferred from homology"/>
<gene>
    <name evidence="3 4" type="primary">ureD</name>
    <name evidence="5" type="ORF">GA0071312_0173</name>
    <name evidence="4" type="ORF">HLUCCO17_14435</name>
</gene>
<reference evidence="5 7" key="2">
    <citation type="submission" date="2016-08" db="EMBL/GenBank/DDBJ databases">
        <authorList>
            <person name="Varghese N."/>
            <person name="Submissions Spin"/>
        </authorList>
    </citation>
    <scope>NUCLEOTIDE SEQUENCE [LARGE SCALE GENOMIC DNA]</scope>
    <source>
        <strain evidence="5 7">HL-109</strain>
    </source>
</reference>